<feature type="region of interest" description="Disordered" evidence="1">
    <location>
        <begin position="43"/>
        <end position="64"/>
    </location>
</feature>
<dbReference type="AlphaFoldDB" id="A0A370H7K7"/>
<evidence type="ECO:0000313" key="3">
    <source>
        <dbReference type="Proteomes" id="UP000255355"/>
    </source>
</evidence>
<name>A0A370H7K7_9NOCA</name>
<comment type="caution">
    <text evidence="2">The sequence shown here is derived from an EMBL/GenBank/DDBJ whole genome shotgun (WGS) entry which is preliminary data.</text>
</comment>
<accession>A0A370H7K7</accession>
<dbReference type="EMBL" id="QQAZ01000004">
    <property type="protein sequence ID" value="RDI51709.1"/>
    <property type="molecule type" value="Genomic_DNA"/>
</dbReference>
<evidence type="ECO:0000313" key="2">
    <source>
        <dbReference type="EMBL" id="RDI51709.1"/>
    </source>
</evidence>
<proteinExistence type="predicted"/>
<gene>
    <name evidence="2" type="ORF">DFR68_104193</name>
</gene>
<keyword evidence="3" id="KW-1185">Reference proteome</keyword>
<protein>
    <submittedName>
        <fullName evidence="2">Uncharacterized protein</fullName>
    </submittedName>
</protein>
<organism evidence="2 3">
    <name type="scientific">Nocardia mexicana</name>
    <dbReference type="NCBI Taxonomy" id="279262"/>
    <lineage>
        <taxon>Bacteria</taxon>
        <taxon>Bacillati</taxon>
        <taxon>Actinomycetota</taxon>
        <taxon>Actinomycetes</taxon>
        <taxon>Mycobacteriales</taxon>
        <taxon>Nocardiaceae</taxon>
        <taxon>Nocardia</taxon>
    </lineage>
</organism>
<sequence length="147" mass="14206">MLVGAGPVGEAVLPDTFGPDPVLPPPSDALLVLPGGCVPLSVAPPVGPLPTEPGGRALGSAPPPVEPVGWLPDACGLDPVLPPPSGAPLVLPGGCVPLSVAPPMGLLGELGGRVPGSAPPFGEPVGWLPVLSAVVPPAELPLAVPDD</sequence>
<reference evidence="2 3" key="1">
    <citation type="submission" date="2018-07" db="EMBL/GenBank/DDBJ databases">
        <title>Genomic Encyclopedia of Type Strains, Phase IV (KMG-IV): sequencing the most valuable type-strain genomes for metagenomic binning, comparative biology and taxonomic classification.</title>
        <authorList>
            <person name="Goeker M."/>
        </authorList>
    </citation>
    <scope>NUCLEOTIDE SEQUENCE [LARGE SCALE GENOMIC DNA]</scope>
    <source>
        <strain evidence="2 3">DSM 44952</strain>
    </source>
</reference>
<dbReference type="Proteomes" id="UP000255355">
    <property type="component" value="Unassembled WGS sequence"/>
</dbReference>
<evidence type="ECO:0000256" key="1">
    <source>
        <dbReference type="SAM" id="MobiDB-lite"/>
    </source>
</evidence>